<dbReference type="EMBL" id="QPGL01000001">
    <property type="protein sequence ID" value="RCS73061.1"/>
    <property type="molecule type" value="Genomic_DNA"/>
</dbReference>
<dbReference type="GeneID" id="303188303"/>
<keyword evidence="3" id="KW-1185">Reference proteome</keyword>
<evidence type="ECO:0000313" key="3">
    <source>
        <dbReference type="Proteomes" id="UP000252479"/>
    </source>
</evidence>
<sequence>MKILHLSDLHLEFGEMIVPESDADVVVLSGDTHIGSASIDWAANFNIPTIVILGNHEFYGAVPIEKVIEECRAKANLYPNVYFLENSSVLIDGVRFHGCTFWTDFELYSSPVLSMFAAKSMMNDFKKVTFQNRLFTPEDSVELHRNSREWLYQSIEHSDTDINVVVTHHLPTEKAIQDTYINSPLSPAFASNCTEFKNLSSKITLWLYGHNHDCCEFVENGILYSTNQRGYAGHDLVDGFDSQKLITI</sequence>
<feature type="domain" description="Calcineurin-like phosphoesterase" evidence="1">
    <location>
        <begin position="1"/>
        <end position="213"/>
    </location>
</feature>
<reference evidence="2 3" key="1">
    <citation type="journal article" date="2017" name="Elife">
        <title>Extensive horizontal gene transfer in cheese-associated bacteria.</title>
        <authorList>
            <person name="Bonham K.S."/>
            <person name="Wolfe B.E."/>
            <person name="Dutton R.J."/>
        </authorList>
    </citation>
    <scope>NUCLEOTIDE SEQUENCE [LARGE SCALE GENOMIC DNA]</scope>
    <source>
        <strain evidence="2 3">JB196</strain>
    </source>
</reference>
<gene>
    <name evidence="2" type="ORF">CIK83_05195</name>
</gene>
<proteinExistence type="predicted"/>
<evidence type="ECO:0000259" key="1">
    <source>
        <dbReference type="Pfam" id="PF00149"/>
    </source>
</evidence>
<name>A0A368LMM8_9VIBR</name>
<dbReference type="Proteomes" id="UP000252479">
    <property type="component" value="Unassembled WGS sequence"/>
</dbReference>
<accession>A0A368LMM8</accession>
<evidence type="ECO:0000313" key="2">
    <source>
        <dbReference type="EMBL" id="RCS73061.1"/>
    </source>
</evidence>
<organism evidence="2 3">
    <name type="scientific">Vibrio casei</name>
    <dbReference type="NCBI Taxonomy" id="673372"/>
    <lineage>
        <taxon>Bacteria</taxon>
        <taxon>Pseudomonadati</taxon>
        <taxon>Pseudomonadota</taxon>
        <taxon>Gammaproteobacteria</taxon>
        <taxon>Vibrionales</taxon>
        <taxon>Vibrionaceae</taxon>
        <taxon>Vibrio</taxon>
    </lineage>
</organism>
<comment type="caution">
    <text evidence="2">The sequence shown here is derived from an EMBL/GenBank/DDBJ whole genome shotgun (WGS) entry which is preliminary data.</text>
</comment>
<dbReference type="GO" id="GO:0016787">
    <property type="term" value="F:hydrolase activity"/>
    <property type="evidence" value="ECO:0007669"/>
    <property type="project" value="InterPro"/>
</dbReference>
<dbReference type="Gene3D" id="3.60.21.10">
    <property type="match status" value="1"/>
</dbReference>
<protein>
    <submittedName>
        <fullName evidence="2">Metallophosphoesterase</fullName>
    </submittedName>
</protein>
<dbReference type="InterPro" id="IPR029052">
    <property type="entry name" value="Metallo-depent_PP-like"/>
</dbReference>
<dbReference type="AlphaFoldDB" id="A0A368LMM8"/>
<dbReference type="InterPro" id="IPR004843">
    <property type="entry name" value="Calcineurin-like_PHP"/>
</dbReference>
<dbReference type="PANTHER" id="PTHR37844">
    <property type="entry name" value="SER/THR PROTEIN PHOSPHATASE SUPERFAMILY (AFU_ORTHOLOGUE AFUA_1G14840)"/>
    <property type="match status" value="1"/>
</dbReference>
<dbReference type="Pfam" id="PF00149">
    <property type="entry name" value="Metallophos"/>
    <property type="match status" value="1"/>
</dbReference>
<dbReference type="RefSeq" id="WP_086961177.1">
    <property type="nucleotide sequence ID" value="NZ_FUKS01000036.1"/>
</dbReference>
<dbReference type="PANTHER" id="PTHR37844:SF2">
    <property type="entry name" value="SER_THR PROTEIN PHOSPHATASE SUPERFAMILY (AFU_ORTHOLOGUE AFUA_1G14840)"/>
    <property type="match status" value="1"/>
</dbReference>
<dbReference type="SUPFAM" id="SSF56300">
    <property type="entry name" value="Metallo-dependent phosphatases"/>
    <property type="match status" value="1"/>
</dbReference>